<feature type="compositionally biased region" description="Basic and acidic residues" evidence="1">
    <location>
        <begin position="261"/>
        <end position="270"/>
    </location>
</feature>
<proteinExistence type="predicted"/>
<dbReference type="AlphaFoldDB" id="A0A8J4B428"/>
<organism evidence="2 3">
    <name type="scientific">Volvox africanus</name>
    <dbReference type="NCBI Taxonomy" id="51714"/>
    <lineage>
        <taxon>Eukaryota</taxon>
        <taxon>Viridiplantae</taxon>
        <taxon>Chlorophyta</taxon>
        <taxon>core chlorophytes</taxon>
        <taxon>Chlorophyceae</taxon>
        <taxon>CS clade</taxon>
        <taxon>Chlamydomonadales</taxon>
        <taxon>Volvocaceae</taxon>
        <taxon>Volvox</taxon>
    </lineage>
</organism>
<evidence type="ECO:0000256" key="1">
    <source>
        <dbReference type="SAM" id="MobiDB-lite"/>
    </source>
</evidence>
<evidence type="ECO:0008006" key="4">
    <source>
        <dbReference type="Google" id="ProtNLM"/>
    </source>
</evidence>
<name>A0A8J4B428_9CHLO</name>
<dbReference type="SUPFAM" id="SSF82199">
    <property type="entry name" value="SET domain"/>
    <property type="match status" value="1"/>
</dbReference>
<feature type="compositionally biased region" description="Pro residues" evidence="1">
    <location>
        <begin position="28"/>
        <end position="42"/>
    </location>
</feature>
<dbReference type="EMBL" id="BNCO01000015">
    <property type="protein sequence ID" value="GIL53585.1"/>
    <property type="molecule type" value="Genomic_DNA"/>
</dbReference>
<reference evidence="2" key="1">
    <citation type="journal article" date="2021" name="Proc. Natl. Acad. Sci. U.S.A.">
        <title>Three genomes in the algal genus Volvox reveal the fate of a haploid sex-determining region after a transition to homothallism.</title>
        <authorList>
            <person name="Yamamoto K."/>
            <person name="Hamaji T."/>
            <person name="Kawai-Toyooka H."/>
            <person name="Matsuzaki R."/>
            <person name="Takahashi F."/>
            <person name="Nishimura Y."/>
            <person name="Kawachi M."/>
            <person name="Noguchi H."/>
            <person name="Minakuchi Y."/>
            <person name="Umen J.G."/>
            <person name="Toyoda A."/>
            <person name="Nozaki H."/>
        </authorList>
    </citation>
    <scope>NUCLEOTIDE SEQUENCE</scope>
    <source>
        <strain evidence="2">NIES-3780</strain>
    </source>
</reference>
<dbReference type="Gene3D" id="3.90.1410.10">
    <property type="entry name" value="set domain protein methyltransferase, domain 1"/>
    <property type="match status" value="1"/>
</dbReference>
<feature type="compositionally biased region" description="Low complexity" evidence="1">
    <location>
        <begin position="248"/>
        <end position="257"/>
    </location>
</feature>
<gene>
    <name evidence="2" type="ORF">Vafri_9195</name>
</gene>
<dbReference type="Proteomes" id="UP000747399">
    <property type="component" value="Unassembled WGS sequence"/>
</dbReference>
<protein>
    <recommendedName>
        <fullName evidence="4">SET domain-containing protein</fullName>
    </recommendedName>
</protein>
<feature type="compositionally biased region" description="Low complexity" evidence="1">
    <location>
        <begin position="1"/>
        <end position="13"/>
    </location>
</feature>
<feature type="region of interest" description="Disordered" evidence="1">
    <location>
        <begin position="1"/>
        <end position="57"/>
    </location>
</feature>
<feature type="non-terminal residue" evidence="2">
    <location>
        <position position="270"/>
    </location>
</feature>
<accession>A0A8J4B428</accession>
<keyword evidence="3" id="KW-1185">Reference proteome</keyword>
<evidence type="ECO:0000313" key="2">
    <source>
        <dbReference type="EMBL" id="GIL53585.1"/>
    </source>
</evidence>
<comment type="caution">
    <text evidence="2">The sequence shown here is derived from an EMBL/GenBank/DDBJ whole genome shotgun (WGS) entry which is preliminary data.</text>
</comment>
<feature type="region of interest" description="Disordered" evidence="1">
    <location>
        <begin position="248"/>
        <end position="270"/>
    </location>
</feature>
<dbReference type="InterPro" id="IPR046341">
    <property type="entry name" value="SET_dom_sf"/>
</dbReference>
<evidence type="ECO:0000313" key="3">
    <source>
        <dbReference type="Proteomes" id="UP000747399"/>
    </source>
</evidence>
<feature type="non-terminal residue" evidence="2">
    <location>
        <position position="1"/>
    </location>
</feature>
<sequence length="270" mass="28675">ISGSGRAASAVVATQTLDRDPGDDGNDPWPPPPPSPPPPPPCSKETAAAASRVEAGGSGSGVLGGRWGLLEASAINHGSRNLRLDIGICAGERGGCEVLDIVAAQPLTKGAEVFNTYGEHGNSELVNKYGFALPYNPFNELLVDKGAVMAAVETVMGHREAKKRARFLEQYSDLLSADEEPFLLLPPRHVNTALFVALWVLAAEGRRMEQWASLEDALKPLRTAWHLQRDEKQQQPYQRLAAVAEAAPEAKTAVATGGDAGKGEAKGKKR</sequence>